<geneLocation type="plasmid" evidence="1">
    <name>pRSE21</name>
</geneLocation>
<name>A0A3Q9MTF5_SALET</name>
<geneLocation type="plasmid" evidence="2">
    <name>pRSE40</name>
</geneLocation>
<proteinExistence type="predicted"/>
<evidence type="ECO:0000313" key="2">
    <source>
        <dbReference type="EMBL" id="AZT44422.1"/>
    </source>
</evidence>
<reference evidence="1" key="1">
    <citation type="submission" date="2018-12" db="EMBL/GenBank/DDBJ databases">
        <title>Complete genome sequences of twenty non-typhoidal Salmonella isolates from Rwanda.</title>
        <authorList>
            <person name="Byukusenge M."/>
            <person name="Li L."/>
            <person name="Subhashinie K."/>
            <person name="Nzayirambaho M."/>
            <person name="Kuchipudi S.V."/>
            <person name="Jayarao B.M."/>
        </authorList>
    </citation>
    <scope>NUCLEOTIDE SEQUENCE</scope>
    <source>
        <strain evidence="1">RSE21</strain>
        <strain evidence="2">RSE40</strain>
        <plasmid evidence="1">pRSE21</plasmid>
        <plasmid evidence="2">pRSE40</plasmid>
    </source>
</reference>
<organism evidence="1">
    <name type="scientific">Salmonella enterica subsp. enterica serovar Karamoja</name>
    <dbReference type="NCBI Taxonomy" id="2500153"/>
    <lineage>
        <taxon>Bacteria</taxon>
        <taxon>Pseudomonadati</taxon>
        <taxon>Pseudomonadota</taxon>
        <taxon>Gammaproteobacteria</taxon>
        <taxon>Enterobacterales</taxon>
        <taxon>Enterobacteriaceae</taxon>
        <taxon>Salmonella</taxon>
    </lineage>
</organism>
<accession>A0A3Q9MTF5</accession>
<dbReference type="EMBL" id="CP034710">
    <property type="protein sequence ID" value="AZT39679.1"/>
    <property type="molecule type" value="Genomic_DNA"/>
</dbReference>
<sequence length="120" mass="13995">MMKFATFIEFQEFKQTLEDCLGLKDDALTDEQARAILEQIENIEYPNNKNSEEISQINKIIYESAKNNGIKDSDYKKITWAMEGYNTSKTDILLSQAKLVAKKIRQEKEKEKEKEHASKK</sequence>
<protein>
    <submittedName>
        <fullName evidence="1">Uncharacterized protein</fullName>
    </submittedName>
</protein>
<gene>
    <name evidence="2" type="ORF">EL007_24515</name>
    <name evidence="1" type="ORF">ELZ88_24430</name>
</gene>
<dbReference type="EMBL" id="CP034699">
    <property type="protein sequence ID" value="AZT44422.1"/>
    <property type="molecule type" value="Genomic_DNA"/>
</dbReference>
<dbReference type="RefSeq" id="WP_168445667.1">
    <property type="nucleotide sequence ID" value="NZ_CP034699.1"/>
</dbReference>
<keyword evidence="1" id="KW-0614">Plasmid</keyword>
<evidence type="ECO:0000313" key="1">
    <source>
        <dbReference type="EMBL" id="AZT39679.1"/>
    </source>
</evidence>
<dbReference type="AlphaFoldDB" id="A0A3Q9MTF5"/>